<evidence type="ECO:0000313" key="10">
    <source>
        <dbReference type="Proteomes" id="UP000579605"/>
    </source>
</evidence>
<dbReference type="GO" id="GO:0005886">
    <property type="term" value="C:plasma membrane"/>
    <property type="evidence" value="ECO:0007669"/>
    <property type="project" value="TreeGrafter"/>
</dbReference>
<feature type="domain" description="GtrA/DPMS transmembrane" evidence="8">
    <location>
        <begin position="23"/>
        <end position="144"/>
    </location>
</feature>
<evidence type="ECO:0000256" key="4">
    <source>
        <dbReference type="ARBA" id="ARBA00022989"/>
    </source>
</evidence>
<evidence type="ECO:0000313" key="9">
    <source>
        <dbReference type="EMBL" id="NYH93047.1"/>
    </source>
</evidence>
<evidence type="ECO:0000256" key="5">
    <source>
        <dbReference type="ARBA" id="ARBA00023136"/>
    </source>
</evidence>
<dbReference type="RefSeq" id="WP_179790541.1">
    <property type="nucleotide sequence ID" value="NZ_BAAARR010000031.1"/>
</dbReference>
<feature type="region of interest" description="Disordered" evidence="6">
    <location>
        <begin position="151"/>
        <end position="181"/>
    </location>
</feature>
<dbReference type="EMBL" id="JACBZH010000001">
    <property type="protein sequence ID" value="NYH93047.1"/>
    <property type="molecule type" value="Genomic_DNA"/>
</dbReference>
<accession>A0A852ZJ08</accession>
<keyword evidence="3 7" id="KW-0812">Transmembrane</keyword>
<protein>
    <submittedName>
        <fullName evidence="9">Putative flippase GtrA</fullName>
    </submittedName>
</protein>
<keyword evidence="5 7" id="KW-0472">Membrane</keyword>
<evidence type="ECO:0000256" key="3">
    <source>
        <dbReference type="ARBA" id="ARBA00022692"/>
    </source>
</evidence>
<dbReference type="InterPro" id="IPR007267">
    <property type="entry name" value="GtrA_DPMS_TM"/>
</dbReference>
<dbReference type="PANTHER" id="PTHR38459:SF1">
    <property type="entry name" value="PROPHAGE BACTOPRENOL-LINKED GLUCOSE TRANSLOCASE HOMOLOG"/>
    <property type="match status" value="1"/>
</dbReference>
<name>A0A852ZJ08_9ACTN</name>
<dbReference type="AlphaFoldDB" id="A0A852ZJ08"/>
<dbReference type="Pfam" id="PF04138">
    <property type="entry name" value="GtrA_DPMS_TM"/>
    <property type="match status" value="1"/>
</dbReference>
<sequence length="181" mass="19606">MRPVRILSTLWGRFEVALAEVAKFGTVGAAAAAVDIAGSNLLRFGVGMEPLTSKALSVTLAATVAFLGNRFWTWRHRARHSLAKEYLLYFALNAVGLAIALAVVGFTYYVLRLHGPLAYNLSANVVGLGLGTLFRFWSYQRWVFLPPELPPVDPHTGLPVPTEGEPDAEGEPERAGRGSQG</sequence>
<feature type="transmembrane region" description="Helical" evidence="7">
    <location>
        <begin position="55"/>
        <end position="74"/>
    </location>
</feature>
<feature type="compositionally biased region" description="Basic and acidic residues" evidence="6">
    <location>
        <begin position="171"/>
        <end position="181"/>
    </location>
</feature>
<evidence type="ECO:0000256" key="7">
    <source>
        <dbReference type="SAM" id="Phobius"/>
    </source>
</evidence>
<evidence type="ECO:0000259" key="8">
    <source>
        <dbReference type="Pfam" id="PF04138"/>
    </source>
</evidence>
<comment type="similarity">
    <text evidence="2">Belongs to the GtrA family.</text>
</comment>
<dbReference type="PANTHER" id="PTHR38459">
    <property type="entry name" value="PROPHAGE BACTOPRENOL-LINKED GLUCOSE TRANSLOCASE HOMOLOG"/>
    <property type="match status" value="1"/>
</dbReference>
<dbReference type="Proteomes" id="UP000579605">
    <property type="component" value="Unassembled WGS sequence"/>
</dbReference>
<feature type="transmembrane region" description="Helical" evidence="7">
    <location>
        <begin position="86"/>
        <end position="111"/>
    </location>
</feature>
<comment type="subcellular location">
    <subcellularLocation>
        <location evidence="1">Membrane</location>
        <topology evidence="1">Multi-pass membrane protein</topology>
    </subcellularLocation>
</comment>
<organism evidence="9 10">
    <name type="scientific">Actinopolymorpha rutila</name>
    <dbReference type="NCBI Taxonomy" id="446787"/>
    <lineage>
        <taxon>Bacteria</taxon>
        <taxon>Bacillati</taxon>
        <taxon>Actinomycetota</taxon>
        <taxon>Actinomycetes</taxon>
        <taxon>Propionibacteriales</taxon>
        <taxon>Actinopolymorphaceae</taxon>
        <taxon>Actinopolymorpha</taxon>
    </lineage>
</organism>
<evidence type="ECO:0000256" key="1">
    <source>
        <dbReference type="ARBA" id="ARBA00004141"/>
    </source>
</evidence>
<proteinExistence type="inferred from homology"/>
<dbReference type="GO" id="GO:0000271">
    <property type="term" value="P:polysaccharide biosynthetic process"/>
    <property type="evidence" value="ECO:0007669"/>
    <property type="project" value="InterPro"/>
</dbReference>
<gene>
    <name evidence="9" type="ORF">F4554_005685</name>
</gene>
<keyword evidence="10" id="KW-1185">Reference proteome</keyword>
<dbReference type="InterPro" id="IPR051401">
    <property type="entry name" value="GtrA_CellWall_Glycosyl"/>
</dbReference>
<evidence type="ECO:0000256" key="6">
    <source>
        <dbReference type="SAM" id="MobiDB-lite"/>
    </source>
</evidence>
<reference evidence="9 10" key="1">
    <citation type="submission" date="2020-07" db="EMBL/GenBank/DDBJ databases">
        <title>Sequencing the genomes of 1000 actinobacteria strains.</title>
        <authorList>
            <person name="Klenk H.-P."/>
        </authorList>
    </citation>
    <scope>NUCLEOTIDE SEQUENCE [LARGE SCALE GENOMIC DNA]</scope>
    <source>
        <strain evidence="9 10">DSM 18448</strain>
    </source>
</reference>
<evidence type="ECO:0000256" key="2">
    <source>
        <dbReference type="ARBA" id="ARBA00009399"/>
    </source>
</evidence>
<comment type="caution">
    <text evidence="9">The sequence shown here is derived from an EMBL/GenBank/DDBJ whole genome shotgun (WGS) entry which is preliminary data.</text>
</comment>
<keyword evidence="4 7" id="KW-1133">Transmembrane helix</keyword>
<feature type="transmembrane region" description="Helical" evidence="7">
    <location>
        <begin position="117"/>
        <end position="137"/>
    </location>
</feature>